<dbReference type="InterPro" id="IPR036388">
    <property type="entry name" value="WH-like_DNA-bd_sf"/>
</dbReference>
<dbReference type="SUPFAM" id="SSF46785">
    <property type="entry name" value="Winged helix' DNA-binding domain"/>
    <property type="match status" value="1"/>
</dbReference>
<keyword evidence="5" id="KW-0963">Cytoplasm</keyword>
<dbReference type="PANTHER" id="PTHR10855">
    <property type="entry name" value="26S PROTEASOME NON-ATPASE REGULATORY SUBUNIT 12/COP9 SIGNALOSOME COMPLEX SUBUNIT 4"/>
    <property type="match status" value="1"/>
</dbReference>
<proteinExistence type="inferred from homology"/>
<evidence type="ECO:0000313" key="9">
    <source>
        <dbReference type="EMBL" id="KKY26470.1"/>
    </source>
</evidence>
<dbReference type="PROSITE" id="PS50250">
    <property type="entry name" value="PCI"/>
    <property type="match status" value="1"/>
</dbReference>
<keyword evidence="10" id="KW-1185">Reference proteome</keyword>
<organism evidence="9 10">
    <name type="scientific">Phaeomoniella chlamydospora</name>
    <name type="common">Phaeoacremonium chlamydosporum</name>
    <dbReference type="NCBI Taxonomy" id="158046"/>
    <lineage>
        <taxon>Eukaryota</taxon>
        <taxon>Fungi</taxon>
        <taxon>Dikarya</taxon>
        <taxon>Ascomycota</taxon>
        <taxon>Pezizomycotina</taxon>
        <taxon>Eurotiomycetes</taxon>
        <taxon>Chaetothyriomycetidae</taxon>
        <taxon>Phaeomoniellales</taxon>
        <taxon>Phaeomoniellaceae</taxon>
        <taxon>Phaeomoniella</taxon>
    </lineage>
</organism>
<dbReference type="GO" id="GO:0008180">
    <property type="term" value="C:COP9 signalosome"/>
    <property type="evidence" value="ECO:0007669"/>
    <property type="project" value="UniProtKB-KW"/>
</dbReference>
<dbReference type="InterPro" id="IPR036390">
    <property type="entry name" value="WH_DNA-bd_sf"/>
</dbReference>
<keyword evidence="6" id="KW-0736">Signalosome</keyword>
<comment type="caution">
    <text evidence="9">The sequence shown here is derived from an EMBL/GenBank/DDBJ whole genome shotgun (WGS) entry which is preliminary data.</text>
</comment>
<evidence type="ECO:0000256" key="6">
    <source>
        <dbReference type="ARBA" id="ARBA00022790"/>
    </source>
</evidence>
<evidence type="ECO:0000259" key="8">
    <source>
        <dbReference type="PROSITE" id="PS50250"/>
    </source>
</evidence>
<gene>
    <name evidence="9" type="ORF">UCRPC4_g01489</name>
</gene>
<dbReference type="Proteomes" id="UP000053317">
    <property type="component" value="Unassembled WGS sequence"/>
</dbReference>
<dbReference type="Pfam" id="PF22241">
    <property type="entry name" value="PSMD12-CSN4_N"/>
    <property type="match status" value="1"/>
</dbReference>
<dbReference type="PANTHER" id="PTHR10855:SF2">
    <property type="entry name" value="COP9 SIGNALOSOME COMPLEX SUBUNIT 4"/>
    <property type="match status" value="1"/>
</dbReference>
<reference evidence="9 10" key="2">
    <citation type="submission" date="2015-05" db="EMBL/GenBank/DDBJ databases">
        <authorList>
            <person name="Morales-Cruz A."/>
            <person name="Amrine K.C."/>
            <person name="Cantu D."/>
        </authorList>
    </citation>
    <scope>NUCLEOTIDE SEQUENCE [LARGE SCALE GENOMIC DNA]</scope>
    <source>
        <strain evidence="9">UCRPC4</strain>
    </source>
</reference>
<name>A0A0G2HD68_PHACM</name>
<evidence type="ECO:0000256" key="1">
    <source>
        <dbReference type="ARBA" id="ARBA00004123"/>
    </source>
</evidence>
<dbReference type="InterPro" id="IPR000717">
    <property type="entry name" value="PCI_dom"/>
</dbReference>
<comment type="subcellular location">
    <subcellularLocation>
        <location evidence="2">Cytoplasm</location>
    </subcellularLocation>
    <subcellularLocation>
        <location evidence="1">Nucleus</location>
    </subcellularLocation>
</comment>
<comment type="similarity">
    <text evidence="3">Belongs to the CSN4 family.</text>
</comment>
<reference evidence="9 10" key="1">
    <citation type="submission" date="2015-05" db="EMBL/GenBank/DDBJ databases">
        <title>Distinctive expansion of gene families associated with plant cell wall degradation and secondary metabolism in the genomes of grapevine trunk pathogens.</title>
        <authorList>
            <person name="Lawrence D.P."/>
            <person name="Travadon R."/>
            <person name="Rolshausen P.E."/>
            <person name="Baumgartner K."/>
        </authorList>
    </citation>
    <scope>NUCLEOTIDE SEQUENCE [LARGE SCALE GENOMIC DNA]</scope>
    <source>
        <strain evidence="9">UCRPC4</strain>
    </source>
</reference>
<accession>A0A0G2HD68</accession>
<evidence type="ECO:0000256" key="5">
    <source>
        <dbReference type="ARBA" id="ARBA00022490"/>
    </source>
</evidence>
<keyword evidence="7" id="KW-0539">Nucleus</keyword>
<evidence type="ECO:0000313" key="10">
    <source>
        <dbReference type="Proteomes" id="UP000053317"/>
    </source>
</evidence>
<dbReference type="Pfam" id="PF01399">
    <property type="entry name" value="PCI"/>
    <property type="match status" value="1"/>
</dbReference>
<evidence type="ECO:0000256" key="7">
    <source>
        <dbReference type="ARBA" id="ARBA00023242"/>
    </source>
</evidence>
<dbReference type="GO" id="GO:0005829">
    <property type="term" value="C:cytosol"/>
    <property type="evidence" value="ECO:0007669"/>
    <property type="project" value="TreeGrafter"/>
</dbReference>
<evidence type="ECO:0000256" key="2">
    <source>
        <dbReference type="ARBA" id="ARBA00004496"/>
    </source>
</evidence>
<dbReference type="Gene3D" id="1.10.10.10">
    <property type="entry name" value="Winged helix-like DNA-binding domain superfamily/Winged helix DNA-binding domain"/>
    <property type="match status" value="1"/>
</dbReference>
<dbReference type="AlphaFoldDB" id="A0A0G2HD68"/>
<sequence>MTSSDIAAALAAISDAPQAAKHQGYSDLLKRIQSTTASSNQDTLVTNYTSFVDALLSDNVGLVATRPLLTNLIETLSSPLSPDTIISIATHLLDELNNSTSTFEEQEALLRGQLATAYELSEDYELAAKTLQAIHLDTTQRAISDEYRLQMWIRITRLYLEVDETAHAESFLNRIKNLPSSNEILNSNPELRLHFQLSQARILDARHRFLDASTEYYNVSLSSAVAEDDRLQALSAAITAAVLAPAGPLRAKTLAKLYKDDRASATEEYSILEKMFLDRLLSSAEVQAFSAKLQPHQLAVTSDGSTVLTKAVIEHNLLAASKLYDNISTDSLADLLGLTASSPTSGADLTKGEKAEEYAARMVEQGRLKGVIDQIDGIIFFDHTPTIGTVGGNESGGTGKNKTKANGVKDGWDIGVAGLVEEVEKVAARVGEGFPVRLDISFRDIV</sequence>
<dbReference type="SMART" id="SM00088">
    <property type="entry name" value="PINT"/>
    <property type="match status" value="1"/>
</dbReference>
<dbReference type="EMBL" id="LCWF01000035">
    <property type="protein sequence ID" value="KKY26470.1"/>
    <property type="molecule type" value="Genomic_DNA"/>
</dbReference>
<dbReference type="InterPro" id="IPR054559">
    <property type="entry name" value="PSMD12-CSN4-like_N"/>
</dbReference>
<evidence type="ECO:0000256" key="4">
    <source>
        <dbReference type="ARBA" id="ARBA00014881"/>
    </source>
</evidence>
<protein>
    <recommendedName>
        <fullName evidence="4">COP9 signalosome complex subunit 4</fullName>
    </recommendedName>
</protein>
<dbReference type="OrthoDB" id="295656at2759"/>
<evidence type="ECO:0000256" key="3">
    <source>
        <dbReference type="ARBA" id="ARBA00010417"/>
    </source>
</evidence>
<dbReference type="InterPro" id="IPR040134">
    <property type="entry name" value="PSMD12/CSN4"/>
</dbReference>
<feature type="domain" description="PCI" evidence="8">
    <location>
        <begin position="205"/>
        <end position="386"/>
    </location>
</feature>